<dbReference type="RefSeq" id="WP_076704787.1">
    <property type="nucleotide sequence ID" value="NZ_MRDE01000072.1"/>
</dbReference>
<dbReference type="SMART" id="SM00953">
    <property type="entry name" value="RES"/>
    <property type="match status" value="1"/>
</dbReference>
<organism evidence="2 3">
    <name type="scientific">Tersicoccus phoenicis</name>
    <dbReference type="NCBI Taxonomy" id="554083"/>
    <lineage>
        <taxon>Bacteria</taxon>
        <taxon>Bacillati</taxon>
        <taxon>Actinomycetota</taxon>
        <taxon>Actinomycetes</taxon>
        <taxon>Micrococcales</taxon>
        <taxon>Micrococcaceae</taxon>
        <taxon>Tersicoccus</taxon>
    </lineage>
</organism>
<dbReference type="Pfam" id="PF08808">
    <property type="entry name" value="RES"/>
    <property type="match status" value="1"/>
</dbReference>
<dbReference type="AlphaFoldDB" id="A0A1R1L7P5"/>
<sequence>MAALIAKSPWRPDRPLIVTEENLTDWATDRPLIRIHRSAGAHPWNALREFGPLTARWDPHPEPVGEHPGFGVMYTAGDIATAVAEVFQDRGTVDWFTGSPALTSWRPSRTLRLLDLTGDWLTRHGASTSLAQGPHAKCRAWARAIVEQHPELDGQLTSSTMTGGACVTLWTPSADAFPPYPDHSLPLHHPAAADVVRIAARRLGYRF</sequence>
<protein>
    <recommendedName>
        <fullName evidence="1">RES domain-containing protein</fullName>
    </recommendedName>
</protein>
<dbReference type="InterPro" id="IPR014914">
    <property type="entry name" value="RES_dom"/>
</dbReference>
<evidence type="ECO:0000313" key="3">
    <source>
        <dbReference type="Proteomes" id="UP000187085"/>
    </source>
</evidence>
<name>A0A1R1L7P5_9MICC</name>
<keyword evidence="3" id="KW-1185">Reference proteome</keyword>
<feature type="domain" description="RES" evidence="1">
    <location>
        <begin position="46"/>
        <end position="179"/>
    </location>
</feature>
<proteinExistence type="predicted"/>
<accession>A0A1R1L7P5</accession>
<evidence type="ECO:0000313" key="2">
    <source>
        <dbReference type="EMBL" id="OMH23552.1"/>
    </source>
</evidence>
<gene>
    <name evidence="2" type="ORF">BKD30_11550</name>
</gene>
<dbReference type="OrthoDB" id="3256236at2"/>
<dbReference type="EMBL" id="MRDE01000072">
    <property type="protein sequence ID" value="OMH23552.1"/>
    <property type="molecule type" value="Genomic_DNA"/>
</dbReference>
<dbReference type="Proteomes" id="UP000187085">
    <property type="component" value="Unassembled WGS sequence"/>
</dbReference>
<dbReference type="STRING" id="554083.BKD30_11550"/>
<comment type="caution">
    <text evidence="2">The sequence shown here is derived from an EMBL/GenBank/DDBJ whole genome shotgun (WGS) entry which is preliminary data.</text>
</comment>
<evidence type="ECO:0000259" key="1">
    <source>
        <dbReference type="SMART" id="SM00953"/>
    </source>
</evidence>
<reference evidence="2 3" key="1">
    <citation type="submission" date="2016-12" db="EMBL/GenBank/DDBJ databases">
        <title>Draft genome of Tersicoccus phoenicis 1P05MA.</title>
        <authorList>
            <person name="Nakajima Y."/>
            <person name="Yoshizawa S."/>
            <person name="Nakamura K."/>
            <person name="Ogura Y."/>
            <person name="Hayashi T."/>
            <person name="Kogure K."/>
        </authorList>
    </citation>
    <scope>NUCLEOTIDE SEQUENCE [LARGE SCALE GENOMIC DNA]</scope>
    <source>
        <strain evidence="2 3">1p05MA</strain>
    </source>
</reference>